<organism evidence="3 4">
    <name type="scientific">Novosphingobium fluoreni</name>
    <dbReference type="NCBI Taxonomy" id="1391222"/>
    <lineage>
        <taxon>Bacteria</taxon>
        <taxon>Pseudomonadati</taxon>
        <taxon>Pseudomonadota</taxon>
        <taxon>Alphaproteobacteria</taxon>
        <taxon>Sphingomonadales</taxon>
        <taxon>Sphingomonadaceae</taxon>
        <taxon>Novosphingobium</taxon>
    </lineage>
</organism>
<dbReference type="RefSeq" id="WP_058735516.1">
    <property type="nucleotide sequence ID" value="NZ_JACIDY010000006.1"/>
</dbReference>
<evidence type="ECO:0000313" key="4">
    <source>
        <dbReference type="Proteomes" id="UP000561459"/>
    </source>
</evidence>
<dbReference type="Gene3D" id="2.30.30.1060">
    <property type="match status" value="1"/>
</dbReference>
<evidence type="ECO:0000313" key="3">
    <source>
        <dbReference type="EMBL" id="MBB3940981.1"/>
    </source>
</evidence>
<evidence type="ECO:0000256" key="1">
    <source>
        <dbReference type="SAM" id="MobiDB-lite"/>
    </source>
</evidence>
<evidence type="ECO:0000259" key="2">
    <source>
        <dbReference type="Pfam" id="PF11160"/>
    </source>
</evidence>
<proteinExistence type="predicted"/>
<comment type="caution">
    <text evidence="3">The sequence shown here is derived from an EMBL/GenBank/DDBJ whole genome shotgun (WGS) entry which is preliminary data.</text>
</comment>
<feature type="compositionally biased region" description="Basic and acidic residues" evidence="1">
    <location>
        <begin position="1"/>
        <end position="12"/>
    </location>
</feature>
<dbReference type="InterPro" id="IPR021331">
    <property type="entry name" value="Hva1_TUDOR"/>
</dbReference>
<dbReference type="Pfam" id="PF11160">
    <property type="entry name" value="Hva1_TUDOR"/>
    <property type="match status" value="1"/>
</dbReference>
<protein>
    <recommendedName>
        <fullName evidence="2">Hypervirulence associated protein TUDOR domain-containing protein</fullName>
    </recommendedName>
</protein>
<feature type="compositionally biased region" description="Polar residues" evidence="1">
    <location>
        <begin position="14"/>
        <end position="23"/>
    </location>
</feature>
<gene>
    <name evidence="3" type="ORF">GGR39_002644</name>
</gene>
<dbReference type="AlphaFoldDB" id="A0A7W6FZ58"/>
<name>A0A7W6FZ58_9SPHN</name>
<sequence>MTKTLKKGDKVEWGTSQGKTQGTVEKKLTSETHIKKHKVAATKDDPQYLVKSDKTGAKAAHKPEELKKK</sequence>
<keyword evidence="4" id="KW-1185">Reference proteome</keyword>
<feature type="region of interest" description="Disordered" evidence="1">
    <location>
        <begin position="1"/>
        <end position="69"/>
    </location>
</feature>
<feature type="compositionally biased region" description="Basic and acidic residues" evidence="1">
    <location>
        <begin position="24"/>
        <end position="33"/>
    </location>
</feature>
<accession>A0A7W6FZ58</accession>
<reference evidence="3 4" key="1">
    <citation type="submission" date="2020-08" db="EMBL/GenBank/DDBJ databases">
        <title>Genomic Encyclopedia of Type Strains, Phase IV (KMG-IV): sequencing the most valuable type-strain genomes for metagenomic binning, comparative biology and taxonomic classification.</title>
        <authorList>
            <person name="Goeker M."/>
        </authorList>
    </citation>
    <scope>NUCLEOTIDE SEQUENCE [LARGE SCALE GENOMIC DNA]</scope>
    <source>
        <strain evidence="3 4">DSM 27568</strain>
    </source>
</reference>
<feature type="domain" description="Hypervirulence associated protein TUDOR" evidence="2">
    <location>
        <begin position="8"/>
        <end position="66"/>
    </location>
</feature>
<dbReference type="Proteomes" id="UP000561459">
    <property type="component" value="Unassembled WGS sequence"/>
</dbReference>
<feature type="compositionally biased region" description="Basic and acidic residues" evidence="1">
    <location>
        <begin position="41"/>
        <end position="69"/>
    </location>
</feature>
<dbReference type="EMBL" id="JACIDY010000006">
    <property type="protein sequence ID" value="MBB3940981.1"/>
    <property type="molecule type" value="Genomic_DNA"/>
</dbReference>